<dbReference type="InterPro" id="IPR005146">
    <property type="entry name" value="B3/B4_tRNA-bd"/>
</dbReference>
<dbReference type="Pfam" id="PF03483">
    <property type="entry name" value="B3_4"/>
    <property type="match status" value="1"/>
</dbReference>
<proteinExistence type="predicted"/>
<evidence type="ECO:0000313" key="2">
    <source>
        <dbReference type="EMBL" id="PAB57556.1"/>
    </source>
</evidence>
<dbReference type="EMBL" id="NIBG01000025">
    <property type="protein sequence ID" value="PAB57556.1"/>
    <property type="molecule type" value="Genomic_DNA"/>
</dbReference>
<accession>A0A267MDC3</accession>
<name>A0A267MDC3_9FIRM</name>
<dbReference type="AlphaFoldDB" id="A0A267MDC3"/>
<dbReference type="InterPro" id="IPR020825">
    <property type="entry name" value="Phe-tRNA_synthase-like_B3/B4"/>
</dbReference>
<dbReference type="RefSeq" id="WP_095135279.1">
    <property type="nucleotide sequence ID" value="NZ_NIBG01000025.1"/>
</dbReference>
<keyword evidence="3" id="KW-1185">Reference proteome</keyword>
<organism evidence="2 3">
    <name type="scientific">Anaeromicrobium sediminis</name>
    <dbReference type="NCBI Taxonomy" id="1478221"/>
    <lineage>
        <taxon>Bacteria</taxon>
        <taxon>Bacillati</taxon>
        <taxon>Bacillota</taxon>
        <taxon>Clostridia</taxon>
        <taxon>Peptostreptococcales</taxon>
        <taxon>Thermotaleaceae</taxon>
        <taxon>Anaeromicrobium</taxon>
    </lineage>
</organism>
<protein>
    <recommendedName>
        <fullName evidence="1">B3/B4 tRNA-binding domain-containing protein</fullName>
    </recommendedName>
</protein>
<dbReference type="PANTHER" id="PTHR39209:SF2">
    <property type="entry name" value="CYTOPLASMIC PROTEIN"/>
    <property type="match status" value="1"/>
</dbReference>
<evidence type="ECO:0000259" key="1">
    <source>
        <dbReference type="SMART" id="SM00873"/>
    </source>
</evidence>
<feature type="domain" description="B3/B4 tRNA-binding" evidence="1">
    <location>
        <begin position="63"/>
        <end position="210"/>
    </location>
</feature>
<dbReference type="Gene3D" id="3.50.40.10">
    <property type="entry name" value="Phenylalanyl-trna Synthetase, Chain B, domain 3"/>
    <property type="match status" value="1"/>
</dbReference>
<evidence type="ECO:0000313" key="3">
    <source>
        <dbReference type="Proteomes" id="UP000216024"/>
    </source>
</evidence>
<dbReference type="GO" id="GO:0004826">
    <property type="term" value="F:phenylalanine-tRNA ligase activity"/>
    <property type="evidence" value="ECO:0007669"/>
    <property type="project" value="InterPro"/>
</dbReference>
<sequence>MINITISDEIKNNIPTMALGVIHGDVKVTEHNDKLWEEIDKACEELKNKLEVKDIATLPNNKDARDGYRKCKKDPTRYRIASEALIRRVVKDKGLYKVNNLVDINNLLSITSYYPIGCFNMDKIEGDVVMRVGKKDEPYEGIGRGVLNIEFMPVVSDDLGAFGSPTSDSERTKITKDTTKMLMTILAFGGTEGLKQWNEKAKELFEKYADGENIETYIVE</sequence>
<dbReference type="GO" id="GO:0003723">
    <property type="term" value="F:RNA binding"/>
    <property type="evidence" value="ECO:0007669"/>
    <property type="project" value="InterPro"/>
</dbReference>
<comment type="caution">
    <text evidence="2">The sequence shown here is derived from an EMBL/GenBank/DDBJ whole genome shotgun (WGS) entry which is preliminary data.</text>
</comment>
<dbReference type="Proteomes" id="UP000216024">
    <property type="component" value="Unassembled WGS sequence"/>
</dbReference>
<dbReference type="SUPFAM" id="SSF56037">
    <property type="entry name" value="PheT/TilS domain"/>
    <property type="match status" value="1"/>
</dbReference>
<dbReference type="SMART" id="SM00873">
    <property type="entry name" value="B3_4"/>
    <property type="match status" value="1"/>
</dbReference>
<gene>
    <name evidence="2" type="ORF">CCE28_18820</name>
</gene>
<reference evidence="2 3" key="1">
    <citation type="submission" date="2017-06" db="EMBL/GenBank/DDBJ databases">
        <title>Draft genome sequence of anaerobic fermentative bacterium Anaeromicrobium sediminis DY2726D isolated from West Pacific Ocean sediments.</title>
        <authorList>
            <person name="Zeng X."/>
        </authorList>
    </citation>
    <scope>NUCLEOTIDE SEQUENCE [LARGE SCALE GENOMIC DNA]</scope>
    <source>
        <strain evidence="2 3">DY2726D</strain>
    </source>
</reference>
<dbReference type="PANTHER" id="PTHR39209">
    <property type="match status" value="1"/>
</dbReference>
<dbReference type="OrthoDB" id="9789812at2"/>